<dbReference type="SUPFAM" id="SSF52047">
    <property type="entry name" value="RNI-like"/>
    <property type="match status" value="1"/>
</dbReference>
<gene>
    <name evidence="6" type="primary">grrA</name>
    <name evidence="6" type="ORF">LOCC1_G001489</name>
</gene>
<proteinExistence type="predicted"/>
<keyword evidence="7" id="KW-1185">Reference proteome</keyword>
<keyword evidence="1" id="KW-0433">Leucine-rich repeat</keyword>
<evidence type="ECO:0000256" key="3">
    <source>
        <dbReference type="ARBA" id="ARBA00022786"/>
    </source>
</evidence>
<keyword evidence="3" id="KW-0833">Ubl conjugation pathway</keyword>
<feature type="compositionally biased region" description="Acidic residues" evidence="4">
    <location>
        <begin position="637"/>
        <end position="655"/>
    </location>
</feature>
<dbReference type="AlphaFoldDB" id="A0A8H8SAV4"/>
<dbReference type="OrthoDB" id="10257471at2759"/>
<dbReference type="InterPro" id="IPR050648">
    <property type="entry name" value="F-box_LRR-repeat"/>
</dbReference>
<accession>A0A8H8SAV4</accession>
<dbReference type="FunFam" id="3.80.10.10:FF:000251">
    <property type="entry name" value="Ubiquitin ligase complex F-box protein GRR1"/>
    <property type="match status" value="1"/>
</dbReference>
<dbReference type="EMBL" id="QGMI01000028">
    <property type="protein sequence ID" value="TVY48916.1"/>
    <property type="molecule type" value="Genomic_DNA"/>
</dbReference>
<dbReference type="GO" id="GO:0005737">
    <property type="term" value="C:cytoplasm"/>
    <property type="evidence" value="ECO:0007669"/>
    <property type="project" value="TreeGrafter"/>
</dbReference>
<dbReference type="Gene3D" id="3.80.10.10">
    <property type="entry name" value="Ribonuclease Inhibitor"/>
    <property type="match status" value="3"/>
</dbReference>
<dbReference type="InterPro" id="IPR036047">
    <property type="entry name" value="F-box-like_dom_sf"/>
</dbReference>
<dbReference type="Pfam" id="PF25372">
    <property type="entry name" value="DUF7885"/>
    <property type="match status" value="1"/>
</dbReference>
<dbReference type="Proteomes" id="UP000443090">
    <property type="component" value="Unassembled WGS sequence"/>
</dbReference>
<dbReference type="InterPro" id="IPR032675">
    <property type="entry name" value="LRR_dom_sf"/>
</dbReference>
<dbReference type="GO" id="GO:0019005">
    <property type="term" value="C:SCF ubiquitin ligase complex"/>
    <property type="evidence" value="ECO:0007669"/>
    <property type="project" value="UniProtKB-ARBA"/>
</dbReference>
<name>A0A8H8SAV4_9HELO</name>
<organism evidence="6 7">
    <name type="scientific">Lachnellula occidentalis</name>
    <dbReference type="NCBI Taxonomy" id="215460"/>
    <lineage>
        <taxon>Eukaryota</taxon>
        <taxon>Fungi</taxon>
        <taxon>Dikarya</taxon>
        <taxon>Ascomycota</taxon>
        <taxon>Pezizomycotina</taxon>
        <taxon>Leotiomycetes</taxon>
        <taxon>Helotiales</taxon>
        <taxon>Lachnaceae</taxon>
        <taxon>Lachnellula</taxon>
    </lineage>
</organism>
<dbReference type="PANTHER" id="PTHR13382">
    <property type="entry name" value="MITOCHONDRIAL ATP SYNTHASE COUPLING FACTOR B"/>
    <property type="match status" value="1"/>
</dbReference>
<feature type="compositionally biased region" description="Polar residues" evidence="4">
    <location>
        <begin position="99"/>
        <end position="110"/>
    </location>
</feature>
<dbReference type="Pfam" id="PF12937">
    <property type="entry name" value="F-box-like"/>
    <property type="match status" value="1"/>
</dbReference>
<feature type="domain" description="F-box" evidence="5">
    <location>
        <begin position="131"/>
        <end position="170"/>
    </location>
</feature>
<feature type="region of interest" description="Disordered" evidence="4">
    <location>
        <begin position="637"/>
        <end position="665"/>
    </location>
</feature>
<dbReference type="SMART" id="SM00256">
    <property type="entry name" value="FBOX"/>
    <property type="match status" value="1"/>
</dbReference>
<protein>
    <submittedName>
        <fullName evidence="6">SCF E3 ubiquitin ligase complex F-box protein</fullName>
    </submittedName>
</protein>
<evidence type="ECO:0000313" key="7">
    <source>
        <dbReference type="Proteomes" id="UP000443090"/>
    </source>
</evidence>
<dbReference type="SUPFAM" id="SSF81383">
    <property type="entry name" value="F-box domain"/>
    <property type="match status" value="1"/>
</dbReference>
<feature type="non-terminal residue" evidence="6">
    <location>
        <position position="1"/>
    </location>
</feature>
<evidence type="ECO:0000259" key="5">
    <source>
        <dbReference type="SMART" id="SM00256"/>
    </source>
</evidence>
<dbReference type="SMART" id="SM00367">
    <property type="entry name" value="LRR_CC"/>
    <property type="match status" value="12"/>
</dbReference>
<feature type="non-terminal residue" evidence="6">
    <location>
        <position position="665"/>
    </location>
</feature>
<keyword evidence="2" id="KW-0677">Repeat</keyword>
<dbReference type="InterPro" id="IPR001810">
    <property type="entry name" value="F-box_dom"/>
</dbReference>
<evidence type="ECO:0000256" key="4">
    <source>
        <dbReference type="SAM" id="MobiDB-lite"/>
    </source>
</evidence>
<dbReference type="InterPro" id="IPR057207">
    <property type="entry name" value="FBXL15_LRR"/>
</dbReference>
<reference evidence="6 7" key="1">
    <citation type="submission" date="2018-05" db="EMBL/GenBank/DDBJ databases">
        <title>Genome sequencing and assembly of the regulated plant pathogen Lachnellula willkommii and related sister species for the development of diagnostic species identification markers.</title>
        <authorList>
            <person name="Giroux E."/>
            <person name="Bilodeau G."/>
        </authorList>
    </citation>
    <scope>NUCLEOTIDE SEQUENCE [LARGE SCALE GENOMIC DNA]</scope>
    <source>
        <strain evidence="6 7">CBS 160.35</strain>
    </source>
</reference>
<evidence type="ECO:0000313" key="6">
    <source>
        <dbReference type="EMBL" id="TVY48916.1"/>
    </source>
</evidence>
<comment type="caution">
    <text evidence="6">The sequence shown here is derived from an EMBL/GenBank/DDBJ whole genome shotgun (WGS) entry which is preliminary data.</text>
</comment>
<dbReference type="PANTHER" id="PTHR13382:SF67">
    <property type="entry name" value="SCF E3 UBIQUITIN LIGASE COMPLEX F-BOX PROTEIN POF2"/>
    <property type="match status" value="1"/>
</dbReference>
<evidence type="ECO:0000256" key="2">
    <source>
        <dbReference type="ARBA" id="ARBA00022737"/>
    </source>
</evidence>
<sequence length="665" mass="73187">RGWPTQHSPSGSWFPRSYEERTCRIQHLFLPQSDQTRLVTANPQLSLHRTAMRGPVPRMAAVNTAAAAPYRASPDPEGDSQSSSSNSPARQDYEESDFYTGNNDSQSSIGVPTFQDMAVSREACEPPANRLPPEVLISILSKLSTPSDLLNCMSVCKAWARNSVDLLWHRPACTNWNKHGFICRTLSSPNPYFAYRDFIKRLNLATLADTVNDGSVLPLSVCTRVERLTLTNCKGITDSGLIGLLTDSSHLLALDISGDVEITAASMLALAENCPRLQGLNISSCEKISNEAMIAVAENCRYIKRLKLNQCKQLEDSAILAFAKNCRNILEIDLHQCQMIRDLPVTELLVNGLTLRELRLANCDLITDAAFLNLPLNQTYEHLRILDLTSCSRLTDRAIETIIEVAPRLRNLVFAKCKNLTDVAVNAISKLGKNLHYLHLGHCGHITDDAVIKLVASCNRIRYIDLGCCSHLTDRSVTKLASLPKLRRIGLVKCSQITDASVYALAQSRAHARAHDQNVRPGDRFPHPVSSLERVHLSYCTNLTLDSIVILLNNCLKLTHLSLTGVVAFLRPDLEPYCRDAPSEFTEHQRNVFCVFSGVGVTGLRRHLNSIPNALGDVDDDQTMTGMMGAAALNVADEEDGDADADGDEELEDGDNTGLFGGMAT</sequence>
<dbReference type="InterPro" id="IPR006553">
    <property type="entry name" value="Leu-rich_rpt_Cys-con_subtyp"/>
</dbReference>
<feature type="region of interest" description="Disordered" evidence="4">
    <location>
        <begin position="67"/>
        <end position="110"/>
    </location>
</feature>
<evidence type="ECO:0000256" key="1">
    <source>
        <dbReference type="ARBA" id="ARBA00022614"/>
    </source>
</evidence>